<feature type="domain" description="VOC" evidence="1">
    <location>
        <begin position="7"/>
        <end position="128"/>
    </location>
</feature>
<evidence type="ECO:0000313" key="3">
    <source>
        <dbReference type="Proteomes" id="UP000593626"/>
    </source>
</evidence>
<dbReference type="Pfam" id="PF00903">
    <property type="entry name" value="Glyoxalase"/>
    <property type="match status" value="1"/>
</dbReference>
<dbReference type="InterPro" id="IPR004360">
    <property type="entry name" value="Glyas_Fos-R_dOase_dom"/>
</dbReference>
<dbReference type="EMBL" id="CP049742">
    <property type="protein sequence ID" value="QPC47603.1"/>
    <property type="molecule type" value="Genomic_DNA"/>
</dbReference>
<dbReference type="Gene3D" id="3.10.180.10">
    <property type="entry name" value="2,3-Dihydroxybiphenyl 1,2-Dioxygenase, domain 1"/>
    <property type="match status" value="1"/>
</dbReference>
<gene>
    <name evidence="2" type="ORF">G8O30_11885</name>
</gene>
<dbReference type="CDD" id="cd06587">
    <property type="entry name" value="VOC"/>
    <property type="match status" value="1"/>
</dbReference>
<dbReference type="InterPro" id="IPR029068">
    <property type="entry name" value="Glyas_Bleomycin-R_OHBP_Dase"/>
</dbReference>
<dbReference type="AlphaFoldDB" id="A0A7S8HG76"/>
<dbReference type="InterPro" id="IPR037523">
    <property type="entry name" value="VOC_core"/>
</dbReference>
<evidence type="ECO:0000313" key="2">
    <source>
        <dbReference type="EMBL" id="QPC47603.1"/>
    </source>
</evidence>
<dbReference type="PROSITE" id="PS51819">
    <property type="entry name" value="VOC"/>
    <property type="match status" value="1"/>
</dbReference>
<dbReference type="Proteomes" id="UP000593626">
    <property type="component" value="Chromosome"/>
</dbReference>
<reference evidence="2 3" key="1">
    <citation type="submission" date="2019-07" db="EMBL/GenBank/DDBJ databases">
        <title>Genome sequence of 2 isolates from Red Sea Mangroves.</title>
        <authorList>
            <person name="Sefrji F."/>
            <person name="Michoud G."/>
            <person name="Merlino G."/>
            <person name="Daffonchio D."/>
        </authorList>
    </citation>
    <scope>NUCLEOTIDE SEQUENCE [LARGE SCALE GENOMIC DNA]</scope>
    <source>
        <strain evidence="2 3">R1DC41</strain>
    </source>
</reference>
<dbReference type="RefSeq" id="WP_239672274.1">
    <property type="nucleotide sequence ID" value="NZ_CP049742.1"/>
</dbReference>
<dbReference type="SUPFAM" id="SSF54593">
    <property type="entry name" value="Glyoxalase/Bleomycin resistance protein/Dihydroxybiphenyl dioxygenase"/>
    <property type="match status" value="1"/>
</dbReference>
<protein>
    <submittedName>
        <fullName evidence="2">VOC family protein</fullName>
    </submittedName>
</protein>
<evidence type="ECO:0000259" key="1">
    <source>
        <dbReference type="PROSITE" id="PS51819"/>
    </source>
</evidence>
<name>A0A7S8HG76_9BACI</name>
<keyword evidence="3" id="KW-1185">Reference proteome</keyword>
<accession>A0A7S8HG76</accession>
<dbReference type="KEGG" id="mcui:G8O30_11885"/>
<proteinExistence type="predicted"/>
<sequence>MNKFVSAVATIEIPVSNLEKSLAFYTEVLAVDIHFKGDKNAMLTFGVKGVPTLFLVETDNVEKLSFANSSTGVEHSIIDFYTPDLKGFYDFLVEKNVEVGSLNLREGSDLGGFGFRDPDGNLLSACNIVHPGQ</sequence>
<organism evidence="2 3">
    <name type="scientific">Mangrovibacillus cuniculi</name>
    <dbReference type="NCBI Taxonomy" id="2593652"/>
    <lineage>
        <taxon>Bacteria</taxon>
        <taxon>Bacillati</taxon>
        <taxon>Bacillota</taxon>
        <taxon>Bacilli</taxon>
        <taxon>Bacillales</taxon>
        <taxon>Bacillaceae</taxon>
        <taxon>Mangrovibacillus</taxon>
    </lineage>
</organism>